<organism evidence="8 9">
    <name type="scientific">Klebsormidium nitens</name>
    <name type="common">Green alga</name>
    <name type="synonym">Ulothrix nitens</name>
    <dbReference type="NCBI Taxonomy" id="105231"/>
    <lineage>
        <taxon>Eukaryota</taxon>
        <taxon>Viridiplantae</taxon>
        <taxon>Streptophyta</taxon>
        <taxon>Klebsormidiophyceae</taxon>
        <taxon>Klebsormidiales</taxon>
        <taxon>Klebsormidiaceae</taxon>
        <taxon>Klebsormidium</taxon>
    </lineage>
</organism>
<dbReference type="AlphaFoldDB" id="A0A1Y1IBL3"/>
<feature type="transmembrane region" description="Helical" evidence="7">
    <location>
        <begin position="149"/>
        <end position="165"/>
    </location>
</feature>
<evidence type="ECO:0000256" key="1">
    <source>
        <dbReference type="ARBA" id="ARBA00004370"/>
    </source>
</evidence>
<evidence type="ECO:0000256" key="7">
    <source>
        <dbReference type="SAM" id="Phobius"/>
    </source>
</evidence>
<evidence type="ECO:0000256" key="3">
    <source>
        <dbReference type="ARBA" id="ARBA00022692"/>
    </source>
</evidence>
<protein>
    <submittedName>
        <fullName evidence="8">Uncharacterized protein</fullName>
    </submittedName>
</protein>
<reference evidence="8 9" key="1">
    <citation type="journal article" date="2014" name="Nat. Commun.">
        <title>Klebsormidium flaccidum genome reveals primary factors for plant terrestrial adaptation.</title>
        <authorList>
            <person name="Hori K."/>
            <person name="Maruyama F."/>
            <person name="Fujisawa T."/>
            <person name="Togashi T."/>
            <person name="Yamamoto N."/>
            <person name="Seo M."/>
            <person name="Sato S."/>
            <person name="Yamada T."/>
            <person name="Mori H."/>
            <person name="Tajima N."/>
            <person name="Moriyama T."/>
            <person name="Ikeuchi M."/>
            <person name="Watanabe M."/>
            <person name="Wada H."/>
            <person name="Kobayashi K."/>
            <person name="Saito M."/>
            <person name="Masuda T."/>
            <person name="Sasaki-Sekimoto Y."/>
            <person name="Mashiguchi K."/>
            <person name="Awai K."/>
            <person name="Shimojima M."/>
            <person name="Masuda S."/>
            <person name="Iwai M."/>
            <person name="Nobusawa T."/>
            <person name="Narise T."/>
            <person name="Kondo S."/>
            <person name="Saito H."/>
            <person name="Sato R."/>
            <person name="Murakawa M."/>
            <person name="Ihara Y."/>
            <person name="Oshima-Yamada Y."/>
            <person name="Ohtaka K."/>
            <person name="Satoh M."/>
            <person name="Sonobe K."/>
            <person name="Ishii M."/>
            <person name="Ohtani R."/>
            <person name="Kanamori-Sato M."/>
            <person name="Honoki R."/>
            <person name="Miyazaki D."/>
            <person name="Mochizuki H."/>
            <person name="Umetsu J."/>
            <person name="Higashi K."/>
            <person name="Shibata D."/>
            <person name="Kamiya Y."/>
            <person name="Sato N."/>
            <person name="Nakamura Y."/>
            <person name="Tabata S."/>
            <person name="Ida S."/>
            <person name="Kurokawa K."/>
            <person name="Ohta H."/>
        </authorList>
    </citation>
    <scope>NUCLEOTIDE SEQUENCE [LARGE SCALE GENOMIC DNA]</scope>
    <source>
        <strain evidence="8 9">NIES-2285</strain>
    </source>
</reference>
<dbReference type="InterPro" id="IPR044890">
    <property type="entry name" value="TMEM14_sf"/>
</dbReference>
<comment type="subcellular location">
    <subcellularLocation>
        <location evidence="1">Membrane</location>
    </subcellularLocation>
</comment>
<dbReference type="InterPro" id="IPR005349">
    <property type="entry name" value="TMEM14"/>
</dbReference>
<dbReference type="EMBL" id="DF237241">
    <property type="protein sequence ID" value="GAQ86491.1"/>
    <property type="molecule type" value="Genomic_DNA"/>
</dbReference>
<keyword evidence="4 7" id="KW-1133">Transmembrane helix</keyword>
<name>A0A1Y1IBL3_KLENI</name>
<evidence type="ECO:0000256" key="4">
    <source>
        <dbReference type="ARBA" id="ARBA00022989"/>
    </source>
</evidence>
<dbReference type="OrthoDB" id="655183at2759"/>
<evidence type="ECO:0000313" key="9">
    <source>
        <dbReference type="Proteomes" id="UP000054558"/>
    </source>
</evidence>
<sequence length="214" mass="22286">MDANLLRSRSKQSRSTRAAVGDQGSAEDLVKASTGSPGWTAEGENQAASITDLSQPVSDGAPLLEAPASVQEMAEAAVGAHSDEAVKKGALIHDFCFGIPYGSVLALGGVIWYFVKRQPVSLWHGLALGLTQLLLSAQSLKAWKKGASSFPYILGSLGIALFLTVTKGRAFAQGAPFLPMGLTALTSILMALFFFYVLLAGGNPPPKANKAPAV</sequence>
<evidence type="ECO:0000256" key="2">
    <source>
        <dbReference type="ARBA" id="ARBA00007590"/>
    </source>
</evidence>
<feature type="transmembrane region" description="Helical" evidence="7">
    <location>
        <begin position="177"/>
        <end position="199"/>
    </location>
</feature>
<gene>
    <name evidence="8" type="ORF">KFL_002920080</name>
</gene>
<feature type="transmembrane region" description="Helical" evidence="7">
    <location>
        <begin position="121"/>
        <end position="137"/>
    </location>
</feature>
<accession>A0A1Y1IBL3</accession>
<evidence type="ECO:0000313" key="8">
    <source>
        <dbReference type="EMBL" id="GAQ86491.1"/>
    </source>
</evidence>
<dbReference type="Proteomes" id="UP000054558">
    <property type="component" value="Unassembled WGS sequence"/>
</dbReference>
<dbReference type="GO" id="GO:0015908">
    <property type="term" value="P:fatty acid transport"/>
    <property type="evidence" value="ECO:0000318"/>
    <property type="project" value="GO_Central"/>
</dbReference>
<dbReference type="Gene3D" id="1.10.10.1740">
    <property type="entry name" value="Transmembrane protein 14-like"/>
    <property type="match status" value="1"/>
</dbReference>
<keyword evidence="5 7" id="KW-0472">Membrane</keyword>
<dbReference type="Pfam" id="PF03647">
    <property type="entry name" value="Tmemb_14"/>
    <property type="match status" value="1"/>
</dbReference>
<feature type="transmembrane region" description="Helical" evidence="7">
    <location>
        <begin position="95"/>
        <end position="115"/>
    </location>
</feature>
<evidence type="ECO:0000256" key="5">
    <source>
        <dbReference type="ARBA" id="ARBA00023136"/>
    </source>
</evidence>
<keyword evidence="3 7" id="KW-0812">Transmembrane</keyword>
<keyword evidence="9" id="KW-1185">Reference proteome</keyword>
<dbReference type="GO" id="GO:0015245">
    <property type="term" value="F:fatty acid transmembrane transporter activity"/>
    <property type="evidence" value="ECO:0000318"/>
    <property type="project" value="GO_Central"/>
</dbReference>
<comment type="similarity">
    <text evidence="2">Belongs to the TMEM14 family.</text>
</comment>
<dbReference type="PANTHER" id="PTHR12668">
    <property type="entry name" value="TRANSMEMBRANE PROTEIN 14, 15"/>
    <property type="match status" value="1"/>
</dbReference>
<proteinExistence type="inferred from homology"/>
<dbReference type="GO" id="GO:0009706">
    <property type="term" value="C:chloroplast inner membrane"/>
    <property type="evidence" value="ECO:0000318"/>
    <property type="project" value="GO_Central"/>
</dbReference>
<feature type="region of interest" description="Disordered" evidence="6">
    <location>
        <begin position="1"/>
        <end position="44"/>
    </location>
</feature>
<dbReference type="OMA" id="ALLWKNM"/>
<evidence type="ECO:0000256" key="6">
    <source>
        <dbReference type="SAM" id="MobiDB-lite"/>
    </source>
</evidence>
<dbReference type="PANTHER" id="PTHR12668:SF43">
    <property type="entry name" value="TRANSMEMBRANE PROTEIN 14 HOMOLOG"/>
    <property type="match status" value="1"/>
</dbReference>